<reference evidence="1 2" key="1">
    <citation type="submission" date="2015-04" db="EMBL/GenBank/DDBJ databases">
        <authorList>
            <person name="Syromyatnikov M.Y."/>
            <person name="Popov V.N."/>
        </authorList>
    </citation>
    <scope>NUCLEOTIDE SEQUENCE [LARGE SCALE GENOMIC DNA]</scope>
</reference>
<evidence type="ECO:0000313" key="1">
    <source>
        <dbReference type="EMBL" id="CRK95478.1"/>
    </source>
</evidence>
<dbReference type="AlphaFoldDB" id="A0A1J1I937"/>
<dbReference type="Proteomes" id="UP000183832">
    <property type="component" value="Unassembled WGS sequence"/>
</dbReference>
<sequence>MMLIPSAPKNQKGEQKIPKFISFDLISLSKQVGFNIKADDKSHSKKKEKKQFLMNETFRAVFLCDLNLNLLDIFPLSFGQFQSTKPIGIKMNSIKCIIDYDLEN</sequence>
<keyword evidence="2" id="KW-1185">Reference proteome</keyword>
<gene>
    <name evidence="1" type="ORF">CLUMA_CG008947</name>
</gene>
<dbReference type="EMBL" id="CVRI01000042">
    <property type="protein sequence ID" value="CRK95478.1"/>
    <property type="molecule type" value="Genomic_DNA"/>
</dbReference>
<evidence type="ECO:0000313" key="2">
    <source>
        <dbReference type="Proteomes" id="UP000183832"/>
    </source>
</evidence>
<name>A0A1J1I937_9DIPT</name>
<protein>
    <submittedName>
        <fullName evidence="1">CLUMA_CG008947, isoform A</fullName>
    </submittedName>
</protein>
<proteinExistence type="predicted"/>
<accession>A0A1J1I937</accession>
<organism evidence="1 2">
    <name type="scientific">Clunio marinus</name>
    <dbReference type="NCBI Taxonomy" id="568069"/>
    <lineage>
        <taxon>Eukaryota</taxon>
        <taxon>Metazoa</taxon>
        <taxon>Ecdysozoa</taxon>
        <taxon>Arthropoda</taxon>
        <taxon>Hexapoda</taxon>
        <taxon>Insecta</taxon>
        <taxon>Pterygota</taxon>
        <taxon>Neoptera</taxon>
        <taxon>Endopterygota</taxon>
        <taxon>Diptera</taxon>
        <taxon>Nematocera</taxon>
        <taxon>Chironomoidea</taxon>
        <taxon>Chironomidae</taxon>
        <taxon>Clunio</taxon>
    </lineage>
</organism>